<comment type="caution">
    <text evidence="1">The sequence shown here is derived from an EMBL/GenBank/DDBJ whole genome shotgun (WGS) entry which is preliminary data.</text>
</comment>
<gene>
    <name evidence="1" type="ORF">ACFPRA_19505</name>
</gene>
<dbReference type="EMBL" id="JBHSNO010000015">
    <property type="protein sequence ID" value="MFC5591070.1"/>
    <property type="molecule type" value="Genomic_DNA"/>
</dbReference>
<evidence type="ECO:0000313" key="2">
    <source>
        <dbReference type="Proteomes" id="UP001596109"/>
    </source>
</evidence>
<dbReference type="Gene3D" id="1.10.443.10">
    <property type="entry name" value="Intergrase catalytic core"/>
    <property type="match status" value="1"/>
</dbReference>
<protein>
    <submittedName>
        <fullName evidence="1">Uncharacterized protein</fullName>
    </submittedName>
</protein>
<dbReference type="Proteomes" id="UP001596109">
    <property type="component" value="Unassembled WGS sequence"/>
</dbReference>
<accession>A0ABW0TNP4</accession>
<organism evidence="1 2">
    <name type="scientific">Sporosarcina soli</name>
    <dbReference type="NCBI Taxonomy" id="334736"/>
    <lineage>
        <taxon>Bacteria</taxon>
        <taxon>Bacillati</taxon>
        <taxon>Bacillota</taxon>
        <taxon>Bacilli</taxon>
        <taxon>Bacillales</taxon>
        <taxon>Caryophanaceae</taxon>
        <taxon>Sporosarcina</taxon>
    </lineage>
</organism>
<keyword evidence="2" id="KW-1185">Reference proteome</keyword>
<proteinExistence type="predicted"/>
<sequence length="63" mass="7182">MLDTTKTAASERNIQLGQTIISILKKHRVWIKKNKLKYGAHYTDSDRVCVKENGNILTPSLIK</sequence>
<dbReference type="InterPro" id="IPR013762">
    <property type="entry name" value="Integrase-like_cat_sf"/>
</dbReference>
<name>A0ABW0TNP4_9BACL</name>
<evidence type="ECO:0000313" key="1">
    <source>
        <dbReference type="EMBL" id="MFC5591070.1"/>
    </source>
</evidence>
<dbReference type="RefSeq" id="WP_381438398.1">
    <property type="nucleotide sequence ID" value="NZ_JBHSNO010000015.1"/>
</dbReference>
<reference evidence="2" key="1">
    <citation type="journal article" date="2019" name="Int. J. Syst. Evol. Microbiol.">
        <title>The Global Catalogue of Microorganisms (GCM) 10K type strain sequencing project: providing services to taxonomists for standard genome sequencing and annotation.</title>
        <authorList>
            <consortium name="The Broad Institute Genomics Platform"/>
            <consortium name="The Broad Institute Genome Sequencing Center for Infectious Disease"/>
            <person name="Wu L."/>
            <person name="Ma J."/>
        </authorList>
    </citation>
    <scope>NUCLEOTIDE SEQUENCE [LARGE SCALE GENOMIC DNA]</scope>
    <source>
        <strain evidence="2">CGMCC 4.1434</strain>
    </source>
</reference>